<sequence length="270" mass="29870">MSSSNAVAGPSNGTSETISVKSSAPSGPPPSYSKHQNDELLLSNVNLASRRRAAVAPRSPRLRADPSPVLQVLAAPRELTLTLDNGLIYPPPPSNALYYLPRVLSWSGNEIFLFRSLPGSTTSQNLLPPRELALYTMRRTLFTHEVALMPRREGLKAAVMRGRWSFFDGMVWNIEVKSQVILRYAKGKWKNTRGQIVAEESQETGHGAVLTIVGTDLEVNMKDLIVASWTTRLWQSPGRASLTRTLLQNLSGSKASRTATLMRWRTFRDG</sequence>
<evidence type="ECO:0000313" key="2">
    <source>
        <dbReference type="EMBL" id="KIV99943.1"/>
    </source>
</evidence>
<protein>
    <submittedName>
        <fullName evidence="2">Uncharacterized protein</fullName>
    </submittedName>
</protein>
<gene>
    <name evidence="2" type="ORF">PV09_08460</name>
</gene>
<name>A0A0D2ALI8_9PEZI</name>
<dbReference type="AlphaFoldDB" id="A0A0D2ALI8"/>
<dbReference type="EMBL" id="KN847569">
    <property type="protein sequence ID" value="KIV99943.1"/>
    <property type="molecule type" value="Genomic_DNA"/>
</dbReference>
<organism evidence="2 3">
    <name type="scientific">Verruconis gallopava</name>
    <dbReference type="NCBI Taxonomy" id="253628"/>
    <lineage>
        <taxon>Eukaryota</taxon>
        <taxon>Fungi</taxon>
        <taxon>Dikarya</taxon>
        <taxon>Ascomycota</taxon>
        <taxon>Pezizomycotina</taxon>
        <taxon>Dothideomycetes</taxon>
        <taxon>Pleosporomycetidae</taxon>
        <taxon>Venturiales</taxon>
        <taxon>Sympoventuriaceae</taxon>
        <taxon>Verruconis</taxon>
    </lineage>
</organism>
<evidence type="ECO:0000256" key="1">
    <source>
        <dbReference type="SAM" id="MobiDB-lite"/>
    </source>
</evidence>
<accession>A0A0D2ALI8</accession>
<feature type="region of interest" description="Disordered" evidence="1">
    <location>
        <begin position="1"/>
        <end position="38"/>
    </location>
</feature>
<dbReference type="OrthoDB" id="4196148at2759"/>
<evidence type="ECO:0000313" key="3">
    <source>
        <dbReference type="Proteomes" id="UP000053259"/>
    </source>
</evidence>
<feature type="compositionally biased region" description="Polar residues" evidence="1">
    <location>
        <begin position="1"/>
        <end position="18"/>
    </location>
</feature>
<dbReference type="GeneID" id="27316433"/>
<dbReference type="RefSeq" id="XP_016209813.1">
    <property type="nucleotide sequence ID" value="XM_016362365.1"/>
</dbReference>
<proteinExistence type="predicted"/>
<dbReference type="VEuPathDB" id="FungiDB:PV09_08460"/>
<dbReference type="InParanoid" id="A0A0D2ALI8"/>
<dbReference type="HOGENOM" id="CLU_1031344_0_0_1"/>
<dbReference type="Proteomes" id="UP000053259">
    <property type="component" value="Unassembled WGS sequence"/>
</dbReference>
<keyword evidence="3" id="KW-1185">Reference proteome</keyword>
<reference evidence="2 3" key="1">
    <citation type="submission" date="2015-01" db="EMBL/GenBank/DDBJ databases">
        <title>The Genome Sequence of Ochroconis gallopava CBS43764.</title>
        <authorList>
            <consortium name="The Broad Institute Genomics Platform"/>
            <person name="Cuomo C."/>
            <person name="de Hoog S."/>
            <person name="Gorbushina A."/>
            <person name="Stielow B."/>
            <person name="Teixiera M."/>
            <person name="Abouelleil A."/>
            <person name="Chapman S.B."/>
            <person name="Priest M."/>
            <person name="Young S.K."/>
            <person name="Wortman J."/>
            <person name="Nusbaum C."/>
            <person name="Birren B."/>
        </authorList>
    </citation>
    <scope>NUCLEOTIDE SEQUENCE [LARGE SCALE GENOMIC DNA]</scope>
    <source>
        <strain evidence="2 3">CBS 43764</strain>
    </source>
</reference>